<dbReference type="SMART" id="SM00283">
    <property type="entry name" value="MA"/>
    <property type="match status" value="1"/>
</dbReference>
<dbReference type="InterPro" id="IPR004089">
    <property type="entry name" value="MCPsignal_dom"/>
</dbReference>
<feature type="domain" description="HAMP" evidence="8">
    <location>
        <begin position="150"/>
        <end position="202"/>
    </location>
</feature>
<dbReference type="CDD" id="cd11386">
    <property type="entry name" value="MCP_signal"/>
    <property type="match status" value="1"/>
</dbReference>
<dbReference type="PANTHER" id="PTHR32089">
    <property type="entry name" value="METHYL-ACCEPTING CHEMOTAXIS PROTEIN MCPB"/>
    <property type="match status" value="1"/>
</dbReference>
<name>A0ABS5V9L7_9GAMM</name>
<dbReference type="PROSITE" id="PS50111">
    <property type="entry name" value="CHEMOTAXIS_TRANSDUC_2"/>
    <property type="match status" value="1"/>
</dbReference>
<keyword evidence="2 4" id="KW-0807">Transducer</keyword>
<feature type="transmembrane region" description="Helical" evidence="6">
    <location>
        <begin position="130"/>
        <end position="157"/>
    </location>
</feature>
<reference evidence="9 10" key="1">
    <citation type="submission" date="2021-05" db="EMBL/GenBank/DDBJ databases">
        <title>Shewanella sp. JM162201.</title>
        <authorList>
            <person name="Xu S."/>
            <person name="Li A."/>
        </authorList>
    </citation>
    <scope>NUCLEOTIDE SEQUENCE [LARGE SCALE GENOMIC DNA]</scope>
    <source>
        <strain evidence="9 10">JM162201</strain>
    </source>
</reference>
<dbReference type="PROSITE" id="PS50885">
    <property type="entry name" value="HAMP"/>
    <property type="match status" value="1"/>
</dbReference>
<dbReference type="InterPro" id="IPR004090">
    <property type="entry name" value="Chemotax_Me-accpt_rcpt"/>
</dbReference>
<evidence type="ECO:0000313" key="9">
    <source>
        <dbReference type="EMBL" id="MBT1446456.1"/>
    </source>
</evidence>
<dbReference type="Proteomes" id="UP001195903">
    <property type="component" value="Unassembled WGS sequence"/>
</dbReference>
<feature type="domain" description="Methyl-accepting transducer" evidence="7">
    <location>
        <begin position="207"/>
        <end position="443"/>
    </location>
</feature>
<dbReference type="EMBL" id="JAHEPS010000013">
    <property type="protein sequence ID" value="MBT1446456.1"/>
    <property type="molecule type" value="Genomic_DNA"/>
</dbReference>
<evidence type="ECO:0000259" key="8">
    <source>
        <dbReference type="PROSITE" id="PS50885"/>
    </source>
</evidence>
<evidence type="ECO:0000256" key="4">
    <source>
        <dbReference type="PROSITE-ProRule" id="PRU00284"/>
    </source>
</evidence>
<dbReference type="SMART" id="SM00304">
    <property type="entry name" value="HAMP"/>
    <property type="match status" value="2"/>
</dbReference>
<evidence type="ECO:0000256" key="2">
    <source>
        <dbReference type="ARBA" id="ARBA00023224"/>
    </source>
</evidence>
<keyword evidence="10" id="KW-1185">Reference proteome</keyword>
<organism evidence="9 10">
    <name type="scientific">Shewanella jiangmenensis</name>
    <dbReference type="NCBI Taxonomy" id="2837387"/>
    <lineage>
        <taxon>Bacteria</taxon>
        <taxon>Pseudomonadati</taxon>
        <taxon>Pseudomonadota</taxon>
        <taxon>Gammaproteobacteria</taxon>
        <taxon>Alteromonadales</taxon>
        <taxon>Shewanellaceae</taxon>
        <taxon>Shewanella</taxon>
    </lineage>
</organism>
<evidence type="ECO:0000259" key="7">
    <source>
        <dbReference type="PROSITE" id="PS50111"/>
    </source>
</evidence>
<feature type="compositionally biased region" description="Polar residues" evidence="5">
    <location>
        <begin position="255"/>
        <end position="273"/>
    </location>
</feature>
<evidence type="ECO:0000256" key="5">
    <source>
        <dbReference type="SAM" id="MobiDB-lite"/>
    </source>
</evidence>
<gene>
    <name evidence="9" type="ORF">KJI95_18335</name>
</gene>
<protein>
    <submittedName>
        <fullName evidence="9">Methyl-accepting chemotaxis protein</fullName>
    </submittedName>
</protein>
<comment type="similarity">
    <text evidence="3">Belongs to the methyl-accepting chemotaxis (MCP) protein family.</text>
</comment>
<dbReference type="InterPro" id="IPR003660">
    <property type="entry name" value="HAMP_dom"/>
</dbReference>
<keyword evidence="6" id="KW-0812">Transmembrane</keyword>
<comment type="subcellular location">
    <subcellularLocation>
        <location evidence="1">Membrane</location>
    </subcellularLocation>
</comment>
<dbReference type="SUPFAM" id="SSF58104">
    <property type="entry name" value="Methyl-accepting chemotaxis protein (MCP) signaling domain"/>
    <property type="match status" value="1"/>
</dbReference>
<sequence>MKQITFRKIDAFLIKFSLNGKFWLVCSMVAAITSAVAIGNYRLQLATLEAASAARVEARAQALAEVANNGTFGSDSLGEFAARHGLSPTGSAGREGDRVTAAANIGGTNWYLSANVAADEASTRADARMMLWWAAIGLLPLFQLSYWISTSLGGGLWDMYMAIKRLADGDLTQRLNFFGTDDFSLIAREIDRCADNMSDMVSAIRSNADTLKKASGVFSSQAQSSDDLARKQHQFLDSVSVAMSQMTSAIEEVSANASSTSSQTRQNAGAVQDSQKRISATVAGIADLSAKIGDASGSVESLSREATEISAVVTVINSISEQTNLLALNAAIEAARAGEQGRGFAVVADEVRTLAGRTQQATVEIQTMIESLQTGTRALSGITGEIVSRAEQGQSAVSQVGQDVAQMANSINEVFDMASHIAASAEEQSVACREIAAQLGEIRNQSGTISDNAHNALELSGELARASDALGNILGQYRT</sequence>
<comment type="caution">
    <text evidence="9">The sequence shown here is derived from an EMBL/GenBank/DDBJ whole genome shotgun (WGS) entry which is preliminary data.</text>
</comment>
<evidence type="ECO:0000313" key="10">
    <source>
        <dbReference type="Proteomes" id="UP001195903"/>
    </source>
</evidence>
<dbReference type="RefSeq" id="WP_214508655.1">
    <property type="nucleotide sequence ID" value="NZ_JAHEPS010000013.1"/>
</dbReference>
<keyword evidence="6" id="KW-0472">Membrane</keyword>
<dbReference type="Gene3D" id="1.10.287.950">
    <property type="entry name" value="Methyl-accepting chemotaxis protein"/>
    <property type="match status" value="1"/>
</dbReference>
<evidence type="ECO:0000256" key="1">
    <source>
        <dbReference type="ARBA" id="ARBA00004370"/>
    </source>
</evidence>
<proteinExistence type="inferred from homology"/>
<feature type="region of interest" description="Disordered" evidence="5">
    <location>
        <begin position="253"/>
        <end position="273"/>
    </location>
</feature>
<dbReference type="Pfam" id="PF00015">
    <property type="entry name" value="MCPsignal"/>
    <property type="match status" value="1"/>
</dbReference>
<accession>A0ABS5V9L7</accession>
<evidence type="ECO:0000256" key="6">
    <source>
        <dbReference type="SAM" id="Phobius"/>
    </source>
</evidence>
<dbReference type="PRINTS" id="PR00260">
    <property type="entry name" value="CHEMTRNSDUCR"/>
</dbReference>
<dbReference type="PANTHER" id="PTHR32089:SF65">
    <property type="entry name" value="CHEMOTAXIS SIGNAL TRANSDUCTION SYSTEM METHYL ACCEPTING SENSORY TRANSDUCER"/>
    <property type="match status" value="1"/>
</dbReference>
<evidence type="ECO:0000256" key="3">
    <source>
        <dbReference type="ARBA" id="ARBA00029447"/>
    </source>
</evidence>
<keyword evidence="6" id="KW-1133">Transmembrane helix</keyword>